<dbReference type="Proteomes" id="UP000189513">
    <property type="component" value="Unassembled WGS sequence"/>
</dbReference>
<sequence>MNKITPFVRIARCAQIGYKMAPRQRWFHSSATILQAHQFQDWKTLGDDQKRGFIHNFVDLYKEKNGRTKNYYQQLASGMEEHDDIPAVFGLLYGDLIEKQARGETSAEFPEEFFSLLVKK</sequence>
<protein>
    <submittedName>
        <fullName evidence="1">Uncharacterized protein</fullName>
    </submittedName>
</protein>
<dbReference type="VEuPathDB" id="FungiDB:BON22_3391"/>
<organism evidence="1 2">
    <name type="scientific">Cyberlindnera fabianii</name>
    <name type="common">Yeast</name>
    <name type="synonym">Hansenula fabianii</name>
    <dbReference type="NCBI Taxonomy" id="36022"/>
    <lineage>
        <taxon>Eukaryota</taxon>
        <taxon>Fungi</taxon>
        <taxon>Dikarya</taxon>
        <taxon>Ascomycota</taxon>
        <taxon>Saccharomycotina</taxon>
        <taxon>Saccharomycetes</taxon>
        <taxon>Phaffomycetales</taxon>
        <taxon>Phaffomycetaceae</taxon>
        <taxon>Cyberlindnera</taxon>
    </lineage>
</organism>
<name>A0A1V2L510_CYBFA</name>
<keyword evidence="2" id="KW-1185">Reference proteome</keyword>
<dbReference type="EMBL" id="MPUK01000006">
    <property type="protein sequence ID" value="ONH66830.1"/>
    <property type="molecule type" value="Genomic_DNA"/>
</dbReference>
<proteinExistence type="predicted"/>
<evidence type="ECO:0000313" key="1">
    <source>
        <dbReference type="EMBL" id="ONH66830.1"/>
    </source>
</evidence>
<accession>A0A1V2L510</accession>
<gene>
    <name evidence="1" type="ORF">BON22_3391</name>
</gene>
<evidence type="ECO:0000313" key="2">
    <source>
        <dbReference type="Proteomes" id="UP000189513"/>
    </source>
</evidence>
<reference evidence="2" key="1">
    <citation type="journal article" date="2017" name="Genome Announc.">
        <title>Genome sequences of Cyberlindnera fabianii 65, Pichia kudriavzevii 129, and Saccharomyces cerevisiae 131 isolated from fermented masau fruits in Zimbabwe.</title>
        <authorList>
            <person name="van Rijswijck I.M.H."/>
            <person name="Derks M.F.L."/>
            <person name="Abee T."/>
            <person name="de Ridder D."/>
            <person name="Smid E.J."/>
        </authorList>
    </citation>
    <scope>NUCLEOTIDE SEQUENCE [LARGE SCALE GENOMIC DNA]</scope>
    <source>
        <strain evidence="2">65</strain>
    </source>
</reference>
<dbReference type="OMA" id="RIARCAQ"/>
<comment type="caution">
    <text evidence="1">The sequence shown here is derived from an EMBL/GenBank/DDBJ whole genome shotgun (WGS) entry which is preliminary data.</text>
</comment>
<dbReference type="AlphaFoldDB" id="A0A1V2L510"/>